<evidence type="ECO:0000313" key="2">
    <source>
        <dbReference type="Proteomes" id="UP000555393"/>
    </source>
</evidence>
<reference evidence="1 2" key="1">
    <citation type="submission" date="2020-08" db="EMBL/GenBank/DDBJ databases">
        <title>Genomic Encyclopedia of Type Strains, Phase IV (KMG-IV): sequencing the most valuable type-strain genomes for metagenomic binning, comparative biology and taxonomic classification.</title>
        <authorList>
            <person name="Goeker M."/>
        </authorList>
    </citation>
    <scope>NUCLEOTIDE SEQUENCE [LARGE SCALE GENOMIC DNA]</scope>
    <source>
        <strain evidence="1 2">DSM 22336</strain>
    </source>
</reference>
<comment type="caution">
    <text evidence="1">The sequence shown here is derived from an EMBL/GenBank/DDBJ whole genome shotgun (WGS) entry which is preliminary data.</text>
</comment>
<name>A0A841M0T6_9HYPH</name>
<proteinExistence type="predicted"/>
<dbReference type="EMBL" id="JACIIU010000008">
    <property type="protein sequence ID" value="MBB6261449.1"/>
    <property type="molecule type" value="Genomic_DNA"/>
</dbReference>
<protein>
    <submittedName>
        <fullName evidence="1">Uncharacterized protein</fullName>
    </submittedName>
</protein>
<dbReference type="Proteomes" id="UP000555393">
    <property type="component" value="Unassembled WGS sequence"/>
</dbReference>
<sequence>MALIRGQPCSNNLTASRANVADGINAIFGG</sequence>
<dbReference type="AlphaFoldDB" id="A0A841M0T6"/>
<keyword evidence="2" id="KW-1185">Reference proteome</keyword>
<accession>A0A841M0T6</accession>
<organism evidence="1 2">
    <name type="scientific">Paenochrobactrum gallinarii</name>
    <dbReference type="NCBI Taxonomy" id="643673"/>
    <lineage>
        <taxon>Bacteria</taxon>
        <taxon>Pseudomonadati</taxon>
        <taxon>Pseudomonadota</taxon>
        <taxon>Alphaproteobacteria</taxon>
        <taxon>Hyphomicrobiales</taxon>
        <taxon>Brucellaceae</taxon>
        <taxon>Paenochrobactrum</taxon>
    </lineage>
</organism>
<evidence type="ECO:0000313" key="1">
    <source>
        <dbReference type="EMBL" id="MBB6261449.1"/>
    </source>
</evidence>
<gene>
    <name evidence="1" type="ORF">FHS77_002004</name>
</gene>